<proteinExistence type="predicted"/>
<name>A0ACA9R719_9GLOM</name>
<keyword evidence="2" id="KW-1185">Reference proteome</keyword>
<gene>
    <name evidence="1" type="ORF">ACOLOM_LOCUS14251</name>
</gene>
<organism evidence="1 2">
    <name type="scientific">Acaulospora colombiana</name>
    <dbReference type="NCBI Taxonomy" id="27376"/>
    <lineage>
        <taxon>Eukaryota</taxon>
        <taxon>Fungi</taxon>
        <taxon>Fungi incertae sedis</taxon>
        <taxon>Mucoromycota</taxon>
        <taxon>Glomeromycotina</taxon>
        <taxon>Glomeromycetes</taxon>
        <taxon>Diversisporales</taxon>
        <taxon>Acaulosporaceae</taxon>
        <taxon>Acaulospora</taxon>
    </lineage>
</organism>
<feature type="non-terminal residue" evidence="1">
    <location>
        <position position="65"/>
    </location>
</feature>
<evidence type="ECO:0000313" key="1">
    <source>
        <dbReference type="EMBL" id="CAG8779354.1"/>
    </source>
</evidence>
<feature type="non-terminal residue" evidence="1">
    <location>
        <position position="1"/>
    </location>
</feature>
<comment type="caution">
    <text evidence="1">The sequence shown here is derived from an EMBL/GenBank/DDBJ whole genome shotgun (WGS) entry which is preliminary data.</text>
</comment>
<evidence type="ECO:0000313" key="2">
    <source>
        <dbReference type="Proteomes" id="UP000789525"/>
    </source>
</evidence>
<reference evidence="1" key="1">
    <citation type="submission" date="2021-06" db="EMBL/GenBank/DDBJ databases">
        <authorList>
            <person name="Kallberg Y."/>
            <person name="Tangrot J."/>
            <person name="Rosling A."/>
        </authorList>
    </citation>
    <scope>NUCLEOTIDE SEQUENCE</scope>
    <source>
        <strain evidence="1">CL356</strain>
    </source>
</reference>
<dbReference type="Proteomes" id="UP000789525">
    <property type="component" value="Unassembled WGS sequence"/>
</dbReference>
<sequence length="65" mass="7325">EVMVALRDIVHHIPALIAMSTVQYLGYKLGYIAEMGRTGRAFAAITYILVPLYLSPPPRKVLLRR</sequence>
<dbReference type="EMBL" id="CAJVPT010070443">
    <property type="protein sequence ID" value="CAG8779354.1"/>
    <property type="molecule type" value="Genomic_DNA"/>
</dbReference>
<accession>A0ACA9R719</accession>
<protein>
    <submittedName>
        <fullName evidence="1">12495_t:CDS:1</fullName>
    </submittedName>
</protein>